<dbReference type="Proteomes" id="UP000006878">
    <property type="component" value="Chromosome"/>
</dbReference>
<organism evidence="4 5">
    <name type="scientific">Glutamicibacter arilaitensis (strain DSM 16368 / CIP 108037 / IAM 15318 / JCM 13566 / NCIMB 14258 / Re117)</name>
    <name type="common">Arthrobacter arilaitensis</name>
    <dbReference type="NCBI Taxonomy" id="861360"/>
    <lineage>
        <taxon>Bacteria</taxon>
        <taxon>Bacillati</taxon>
        <taxon>Actinomycetota</taxon>
        <taxon>Actinomycetes</taxon>
        <taxon>Micrococcales</taxon>
        <taxon>Micrococcaceae</taxon>
        <taxon>Glutamicibacter</taxon>
    </lineage>
</organism>
<keyword evidence="2" id="KW-0732">Signal</keyword>
<protein>
    <recommendedName>
        <fullName evidence="3">GerMN domain-containing protein</fullName>
    </recommendedName>
</protein>
<feature type="compositionally biased region" description="Low complexity" evidence="1">
    <location>
        <begin position="44"/>
        <end position="68"/>
    </location>
</feature>
<evidence type="ECO:0000256" key="2">
    <source>
        <dbReference type="SAM" id="SignalP"/>
    </source>
</evidence>
<dbReference type="GeneID" id="303183913"/>
<dbReference type="Pfam" id="PF10646">
    <property type="entry name" value="Germane"/>
    <property type="match status" value="1"/>
</dbReference>
<feature type="signal peptide" evidence="2">
    <location>
        <begin position="1"/>
        <end position="25"/>
    </location>
</feature>
<evidence type="ECO:0000313" key="5">
    <source>
        <dbReference type="Proteomes" id="UP000006878"/>
    </source>
</evidence>
<proteinExistence type="predicted"/>
<evidence type="ECO:0000313" key="4">
    <source>
        <dbReference type="EMBL" id="CBT74528.1"/>
    </source>
</evidence>
<dbReference type="InterPro" id="IPR019606">
    <property type="entry name" value="GerMN"/>
</dbReference>
<reference evidence="5" key="2">
    <citation type="submission" date="2010-07" db="EMBL/GenBank/DDBJ databases">
        <title>Complete genome sequence of Arthrobacter arilaitensis (strain DSM 16368 / CIP 108037 / JCM 13566 / Re117).</title>
        <authorList>
            <person name="Genoscope."/>
        </authorList>
    </citation>
    <scope>NUCLEOTIDE SEQUENCE [LARGE SCALE GENOMIC DNA]</scope>
    <source>
        <strain evidence="5">DSM 16368 / CIP 108037 / IAM 15318 / JCM 13566 / Re117</strain>
    </source>
</reference>
<accession>A0ABP1TZJ6</accession>
<dbReference type="RefSeq" id="WP_013347681.1">
    <property type="nucleotide sequence ID" value="NC_014550.1"/>
</dbReference>
<dbReference type="EMBL" id="FQ311875">
    <property type="protein sequence ID" value="CBT74528.1"/>
    <property type="molecule type" value="Genomic_DNA"/>
</dbReference>
<feature type="domain" description="GerMN" evidence="3">
    <location>
        <begin position="111"/>
        <end position="201"/>
    </location>
</feature>
<reference evidence="5" key="1">
    <citation type="journal article" date="2010" name="PLoS ONE">
        <title>The Arthrobacter arilaitensis Re117 genome sequence reveals its genetic adaptation to the surface of cheese.</title>
        <authorList>
            <person name="Monnet C."/>
            <person name="Loux V."/>
            <person name="Gibrat J.F."/>
            <person name="Spinnler E."/>
            <person name="Barbe V."/>
            <person name="Vacherie B."/>
            <person name="Gavory F."/>
            <person name="Gourbeyre E."/>
            <person name="Siguier P."/>
            <person name="Chandler M."/>
            <person name="Elleuch R."/>
            <person name="Irlinger F."/>
            <person name="Vallaeys T."/>
        </authorList>
    </citation>
    <scope>NUCLEOTIDE SEQUENCE</scope>
    <source>
        <strain evidence="5">DSM 16368 / CIP 108037 / IAM 15318 / JCM 13566 / Re117</strain>
    </source>
</reference>
<keyword evidence="5" id="KW-1185">Reference proteome</keyword>
<evidence type="ECO:0000256" key="1">
    <source>
        <dbReference type="SAM" id="MobiDB-lite"/>
    </source>
</evidence>
<sequence length="204" mass="20856">MWSHRFARRGIPALLSFCLVLSSCSGGTGSDPSASQLPTANDMTSPATSTPATSSPATTDTPTGTSPSQQTAALTLFYVAVGDDGVAGPEIGCGDSIIATYTGEKTFSDQLAAAMTSLLADKQDTHGESGLRNALSASDLTYVSAQVADDTVTVDLSGLVVSGGVCDDPRIVEQLKYTAMTAAGTGRAEIRVNGVELDEVLSQK</sequence>
<dbReference type="SMART" id="SM00909">
    <property type="entry name" value="Germane"/>
    <property type="match status" value="1"/>
</dbReference>
<feature type="region of interest" description="Disordered" evidence="1">
    <location>
        <begin position="30"/>
        <end position="68"/>
    </location>
</feature>
<evidence type="ECO:0000259" key="3">
    <source>
        <dbReference type="SMART" id="SM00909"/>
    </source>
</evidence>
<feature type="compositionally biased region" description="Polar residues" evidence="1">
    <location>
        <begin position="30"/>
        <end position="43"/>
    </location>
</feature>
<feature type="chain" id="PRO_5046491934" description="GerMN domain-containing protein" evidence="2">
    <location>
        <begin position="26"/>
        <end position="204"/>
    </location>
</feature>
<dbReference type="PROSITE" id="PS51257">
    <property type="entry name" value="PROKAR_LIPOPROTEIN"/>
    <property type="match status" value="1"/>
</dbReference>
<gene>
    <name evidence="4" type="ordered locus">AARI_02920</name>
</gene>
<name>A0ABP1TZJ6_GLUAR</name>